<dbReference type="Gene3D" id="3.30.565.10">
    <property type="entry name" value="Histidine kinase-like ATPase, C-terminal domain"/>
    <property type="match status" value="1"/>
</dbReference>
<keyword evidence="9" id="KW-0732">Signal</keyword>
<dbReference type="PROSITE" id="PS50109">
    <property type="entry name" value="HIS_KIN"/>
    <property type="match status" value="1"/>
</dbReference>
<gene>
    <name evidence="11" type="ORF">SAMN05660236_1505</name>
</gene>
<dbReference type="Pfam" id="PF13424">
    <property type="entry name" value="TPR_12"/>
    <property type="match status" value="1"/>
</dbReference>
<dbReference type="SUPFAM" id="SSF48452">
    <property type="entry name" value="TPR-like"/>
    <property type="match status" value="2"/>
</dbReference>
<keyword evidence="8" id="KW-0812">Transmembrane</keyword>
<evidence type="ECO:0000256" key="8">
    <source>
        <dbReference type="SAM" id="Phobius"/>
    </source>
</evidence>
<keyword evidence="5 11" id="KW-0418">Kinase</keyword>
<dbReference type="CDD" id="cd00075">
    <property type="entry name" value="HATPase"/>
    <property type="match status" value="1"/>
</dbReference>
<evidence type="ECO:0000256" key="4">
    <source>
        <dbReference type="ARBA" id="ARBA00022679"/>
    </source>
</evidence>
<dbReference type="SUPFAM" id="SSF55874">
    <property type="entry name" value="ATPase domain of HSP90 chaperone/DNA topoisomerase II/histidine kinase"/>
    <property type="match status" value="1"/>
</dbReference>
<feature type="coiled-coil region" evidence="7">
    <location>
        <begin position="43"/>
        <end position="70"/>
    </location>
</feature>
<proteinExistence type="predicted"/>
<dbReference type="Gene3D" id="1.10.287.130">
    <property type="match status" value="1"/>
</dbReference>
<evidence type="ECO:0000256" key="1">
    <source>
        <dbReference type="ARBA" id="ARBA00000085"/>
    </source>
</evidence>
<feature type="domain" description="Histidine kinase" evidence="10">
    <location>
        <begin position="448"/>
        <end position="666"/>
    </location>
</feature>
<keyword evidence="6" id="KW-0802">TPR repeat</keyword>
<dbReference type="InterPro" id="IPR036890">
    <property type="entry name" value="HATPase_C_sf"/>
</dbReference>
<keyword evidence="4" id="KW-0808">Transferase</keyword>
<dbReference type="Proteomes" id="UP000190961">
    <property type="component" value="Unassembled WGS sequence"/>
</dbReference>
<evidence type="ECO:0000313" key="12">
    <source>
        <dbReference type="Proteomes" id="UP000190961"/>
    </source>
</evidence>
<keyword evidence="12" id="KW-1185">Reference proteome</keyword>
<dbReference type="EC" id="2.7.13.3" evidence="2"/>
<dbReference type="PROSITE" id="PS50293">
    <property type="entry name" value="TPR_REGION"/>
    <property type="match status" value="1"/>
</dbReference>
<dbReference type="FunFam" id="3.30.565.10:FF:000006">
    <property type="entry name" value="Sensor histidine kinase WalK"/>
    <property type="match status" value="1"/>
</dbReference>
<dbReference type="PROSITE" id="PS50005">
    <property type="entry name" value="TPR"/>
    <property type="match status" value="2"/>
</dbReference>
<dbReference type="SUPFAM" id="SSF47384">
    <property type="entry name" value="Homodimeric domain of signal transducing histidine kinase"/>
    <property type="match status" value="1"/>
</dbReference>
<dbReference type="PRINTS" id="PR00344">
    <property type="entry name" value="BCTRLSENSOR"/>
</dbReference>
<evidence type="ECO:0000256" key="5">
    <source>
        <dbReference type="ARBA" id="ARBA00022777"/>
    </source>
</evidence>
<dbReference type="SMART" id="SM00387">
    <property type="entry name" value="HATPase_c"/>
    <property type="match status" value="1"/>
</dbReference>
<reference evidence="11 12" key="1">
    <citation type="submission" date="2017-02" db="EMBL/GenBank/DDBJ databases">
        <authorList>
            <person name="Peterson S.W."/>
        </authorList>
    </citation>
    <scope>NUCLEOTIDE SEQUENCE [LARGE SCALE GENOMIC DNA]</scope>
    <source>
        <strain evidence="11 12">DSM 25262</strain>
    </source>
</reference>
<keyword evidence="8" id="KW-0472">Membrane</keyword>
<dbReference type="AlphaFoldDB" id="A0A1T5JUR2"/>
<feature type="repeat" description="TPR" evidence="6">
    <location>
        <begin position="191"/>
        <end position="224"/>
    </location>
</feature>
<dbReference type="CDD" id="cd00082">
    <property type="entry name" value="HisKA"/>
    <property type="match status" value="1"/>
</dbReference>
<dbReference type="PANTHER" id="PTHR43547:SF2">
    <property type="entry name" value="HYBRID SIGNAL TRANSDUCTION HISTIDINE KINASE C"/>
    <property type="match status" value="1"/>
</dbReference>
<evidence type="ECO:0000256" key="7">
    <source>
        <dbReference type="SAM" id="Coils"/>
    </source>
</evidence>
<evidence type="ECO:0000256" key="6">
    <source>
        <dbReference type="PROSITE-ProRule" id="PRU00339"/>
    </source>
</evidence>
<dbReference type="InterPro" id="IPR005467">
    <property type="entry name" value="His_kinase_dom"/>
</dbReference>
<dbReference type="Pfam" id="PF00512">
    <property type="entry name" value="HisKA"/>
    <property type="match status" value="1"/>
</dbReference>
<dbReference type="Gene3D" id="1.25.40.10">
    <property type="entry name" value="Tetratricopeptide repeat domain"/>
    <property type="match status" value="3"/>
</dbReference>
<accession>A0A1T5JUR2</accession>
<name>A0A1T5JUR2_9BACT</name>
<dbReference type="InterPro" id="IPR019734">
    <property type="entry name" value="TPR_rpt"/>
</dbReference>
<feature type="signal peptide" evidence="9">
    <location>
        <begin position="1"/>
        <end position="23"/>
    </location>
</feature>
<evidence type="ECO:0000256" key="2">
    <source>
        <dbReference type="ARBA" id="ARBA00012438"/>
    </source>
</evidence>
<evidence type="ECO:0000256" key="3">
    <source>
        <dbReference type="ARBA" id="ARBA00022553"/>
    </source>
</evidence>
<protein>
    <recommendedName>
        <fullName evidence="2">histidine kinase</fullName>
        <ecNumber evidence="2">2.7.13.3</ecNumber>
    </recommendedName>
</protein>
<feature type="transmembrane region" description="Helical" evidence="8">
    <location>
        <begin position="392"/>
        <end position="412"/>
    </location>
</feature>
<feature type="repeat" description="TPR" evidence="6">
    <location>
        <begin position="271"/>
        <end position="304"/>
    </location>
</feature>
<organism evidence="11 12">
    <name type="scientific">Ohtaekwangia koreensis</name>
    <dbReference type="NCBI Taxonomy" id="688867"/>
    <lineage>
        <taxon>Bacteria</taxon>
        <taxon>Pseudomonadati</taxon>
        <taxon>Bacteroidota</taxon>
        <taxon>Cytophagia</taxon>
        <taxon>Cytophagales</taxon>
        <taxon>Fulvivirgaceae</taxon>
        <taxon>Ohtaekwangia</taxon>
    </lineage>
</organism>
<comment type="catalytic activity">
    <reaction evidence="1">
        <text>ATP + protein L-histidine = ADP + protein N-phospho-L-histidine.</text>
        <dbReference type="EC" id="2.7.13.3"/>
    </reaction>
</comment>
<dbReference type="Pfam" id="PF13181">
    <property type="entry name" value="TPR_8"/>
    <property type="match status" value="1"/>
</dbReference>
<keyword evidence="7" id="KW-0175">Coiled coil</keyword>
<evidence type="ECO:0000313" key="11">
    <source>
        <dbReference type="EMBL" id="SKC55100.1"/>
    </source>
</evidence>
<dbReference type="PANTHER" id="PTHR43547">
    <property type="entry name" value="TWO-COMPONENT HISTIDINE KINASE"/>
    <property type="match status" value="1"/>
</dbReference>
<evidence type="ECO:0000259" key="10">
    <source>
        <dbReference type="PROSITE" id="PS50109"/>
    </source>
</evidence>
<dbReference type="Pfam" id="PF02518">
    <property type="entry name" value="HATPase_c"/>
    <property type="match status" value="1"/>
</dbReference>
<keyword evidence="8" id="KW-1133">Transmembrane helix</keyword>
<dbReference type="InterPro" id="IPR036097">
    <property type="entry name" value="HisK_dim/P_sf"/>
</dbReference>
<dbReference type="SMART" id="SM00388">
    <property type="entry name" value="HisKA"/>
    <property type="match status" value="1"/>
</dbReference>
<dbReference type="EMBL" id="FUZU01000001">
    <property type="protein sequence ID" value="SKC55100.1"/>
    <property type="molecule type" value="Genomic_DNA"/>
</dbReference>
<dbReference type="InterPro" id="IPR003594">
    <property type="entry name" value="HATPase_dom"/>
</dbReference>
<dbReference type="InterPro" id="IPR011990">
    <property type="entry name" value="TPR-like_helical_dom_sf"/>
</dbReference>
<feature type="chain" id="PRO_5010549977" description="histidine kinase" evidence="9">
    <location>
        <begin position="24"/>
        <end position="669"/>
    </location>
</feature>
<dbReference type="GO" id="GO:0000155">
    <property type="term" value="F:phosphorelay sensor kinase activity"/>
    <property type="evidence" value="ECO:0007669"/>
    <property type="project" value="InterPro"/>
</dbReference>
<dbReference type="InterPro" id="IPR004358">
    <property type="entry name" value="Sig_transdc_His_kin-like_C"/>
</dbReference>
<keyword evidence="3" id="KW-0597">Phosphoprotein</keyword>
<evidence type="ECO:0000256" key="9">
    <source>
        <dbReference type="SAM" id="SignalP"/>
    </source>
</evidence>
<dbReference type="STRING" id="688867.SAMN05660236_1505"/>
<sequence length="669" mass="76038">MPFLIRFFSGCLVFMLSFQSVYAQQQADSSIVWYESFFQARKRKPVEKELEQASTRLQQAEAAQNKATAAKILKEIGLVHLTRTHSMETAMDFFIRALAIEDSLDFNNEKIFTYIAMAQAFEEVGDYHKSADLLKQAFAISEPFKNANIFVLILNKQGRVNAALGKIDEAFENYELVLKYEDQLLQPRIEAEALFNLGHLFTQQGKYQEALQSHKRSLAISRSLRDKKSEATSLNDIGELYGLMKNDKKALANYIVSLEIRQALKDKRALAESYNNIGVIYYQQKKYKQSIPNLLLALDAGQDSQSQNQIRKSYEYLSSCYKELGDLKKSLYYKDQYLAIHDFILNDRNEQQVLATENRYVLDKKESQIDKLETDRIQREKEIAAQKKFRNVLFILIGLSLVILVLIFYLYIVKKRSNLILQEANDKVQLQNIALQDLNATKDKFFSIISHDLKGPLNSLTSFSGLLINHTDSLSKDEIKMLAKDLDKSLKNLFALLENLLEWSRSQTGKIEFKPEAFDVTALLEENTELLKAQAHNKNIVLENTYISEQLVFAHKHSINTVVRNLISNAIKFTPVGGMIKVDLQPKADSVTVTIADNGVGMSKEVMNKLFRIDTKHTTKGTAEEKGTGLGLILCKEFVEKNGGKIWVESEEGKGSVFCFTVPRGGANS</sequence>
<dbReference type="SMART" id="SM00028">
    <property type="entry name" value="TPR"/>
    <property type="match status" value="6"/>
</dbReference>
<dbReference type="InterPro" id="IPR003661">
    <property type="entry name" value="HisK_dim/P_dom"/>
</dbReference>